<accession>A0A0D1EE78</accession>
<gene>
    <name evidence="3" type="ORF">jaqu_22740</name>
</gene>
<dbReference type="OrthoDB" id="9789836at2"/>
<dbReference type="InterPro" id="IPR010415">
    <property type="entry name" value="LpxI_C"/>
</dbReference>
<name>A0A0D1EE78_9RHOB</name>
<protein>
    <submittedName>
        <fullName evidence="3">Uncharacterized protein</fullName>
    </submittedName>
</protein>
<sequence>MSRTALIAGQGGLPRAVANALGRADVPWFACHLEGFVPEGVGQSRGFRIEHLGSFIAGLKDDGVERVVFAGRVARPPLDAEAVDAATMPLVPRMMQAIRSGDDAALRAVISFFEEAGLAVVGVQDVAPELVDLPEIGEPDEGHRADIARAREVHAAMGSADVGQACVVVAGQVLAVEALPGTDWMLASLAPPPPAPPRPSTGGLFGGDLFGGAADWLSGPGLPAGLPDFPRPPGGVLLKAPKPGQDRRIDLPTIGPETAQRAAKAQLAGIAVEAGGVLVIDRDEVAQIARGAGLFLHAYTP</sequence>
<dbReference type="InterPro" id="IPR043167">
    <property type="entry name" value="LpxI_C_sf"/>
</dbReference>
<dbReference type="AlphaFoldDB" id="A0A0D1EE78"/>
<keyword evidence="4" id="KW-1185">Reference proteome</keyword>
<evidence type="ECO:0000259" key="1">
    <source>
        <dbReference type="Pfam" id="PF06230"/>
    </source>
</evidence>
<reference evidence="3 4" key="1">
    <citation type="submission" date="2015-02" db="EMBL/GenBank/DDBJ databases">
        <title>Genome Sequence of Jannaschia aquimarina DSM28248, a member of the Roseobacter clade.</title>
        <authorList>
            <person name="Voget S."/>
            <person name="Daniel R."/>
        </authorList>
    </citation>
    <scope>NUCLEOTIDE SEQUENCE [LARGE SCALE GENOMIC DNA]</scope>
    <source>
        <strain evidence="3 4">GSW-M26</strain>
    </source>
</reference>
<evidence type="ECO:0000313" key="4">
    <source>
        <dbReference type="Proteomes" id="UP000032232"/>
    </source>
</evidence>
<feature type="domain" description="LpxI N-terminal" evidence="2">
    <location>
        <begin position="4"/>
        <end position="130"/>
    </location>
</feature>
<evidence type="ECO:0000313" key="3">
    <source>
        <dbReference type="EMBL" id="KIT16004.1"/>
    </source>
</evidence>
<dbReference type="PATRIC" id="fig|935700.4.peg.2340"/>
<dbReference type="InterPro" id="IPR053174">
    <property type="entry name" value="LpxI"/>
</dbReference>
<dbReference type="Gene3D" id="3.40.50.20">
    <property type="match status" value="1"/>
</dbReference>
<organism evidence="3 4">
    <name type="scientific">Jannaschia aquimarina</name>
    <dbReference type="NCBI Taxonomy" id="935700"/>
    <lineage>
        <taxon>Bacteria</taxon>
        <taxon>Pseudomonadati</taxon>
        <taxon>Pseudomonadota</taxon>
        <taxon>Alphaproteobacteria</taxon>
        <taxon>Rhodobacterales</taxon>
        <taxon>Roseobacteraceae</taxon>
        <taxon>Jannaschia</taxon>
    </lineage>
</organism>
<dbReference type="EMBL" id="JYFE01000041">
    <property type="protein sequence ID" value="KIT16004.1"/>
    <property type="molecule type" value="Genomic_DNA"/>
</dbReference>
<dbReference type="STRING" id="935700.jaqu_22740"/>
<comment type="caution">
    <text evidence="3">The sequence shown here is derived from an EMBL/GenBank/DDBJ whole genome shotgun (WGS) entry which is preliminary data.</text>
</comment>
<feature type="domain" description="LpxI C-terminal" evidence="1">
    <location>
        <begin position="232"/>
        <end position="296"/>
    </location>
</feature>
<dbReference type="Pfam" id="PF06230">
    <property type="entry name" value="LpxI_C"/>
    <property type="match status" value="2"/>
</dbReference>
<evidence type="ECO:0000259" key="2">
    <source>
        <dbReference type="Pfam" id="PF17930"/>
    </source>
</evidence>
<dbReference type="InterPro" id="IPR041255">
    <property type="entry name" value="LpxI_N"/>
</dbReference>
<dbReference type="Pfam" id="PF17930">
    <property type="entry name" value="LpxI_N"/>
    <property type="match status" value="1"/>
</dbReference>
<dbReference type="PANTHER" id="PTHR39962">
    <property type="entry name" value="BLL4848 PROTEIN"/>
    <property type="match status" value="1"/>
</dbReference>
<dbReference type="PANTHER" id="PTHR39962:SF1">
    <property type="entry name" value="LPXI FAMILY PROTEIN"/>
    <property type="match status" value="1"/>
</dbReference>
<feature type="domain" description="LpxI C-terminal" evidence="1">
    <location>
        <begin position="138"/>
        <end position="189"/>
    </location>
</feature>
<proteinExistence type="predicted"/>
<dbReference type="RefSeq" id="WP_043919063.1">
    <property type="nucleotide sequence ID" value="NZ_FZPF01000004.1"/>
</dbReference>
<dbReference type="Gene3D" id="3.40.140.80">
    <property type="match status" value="1"/>
</dbReference>
<dbReference type="Proteomes" id="UP000032232">
    <property type="component" value="Unassembled WGS sequence"/>
</dbReference>